<protein>
    <submittedName>
        <fullName evidence="2">Uncharacterized protein</fullName>
    </submittedName>
</protein>
<accession>A0A2J6Q7B7</accession>
<feature type="compositionally biased region" description="Basic and acidic residues" evidence="1">
    <location>
        <begin position="272"/>
        <end position="281"/>
    </location>
</feature>
<feature type="compositionally biased region" description="Gly residues" evidence="1">
    <location>
        <begin position="116"/>
        <end position="130"/>
    </location>
</feature>
<dbReference type="OrthoDB" id="10545103at2759"/>
<feature type="compositionally biased region" description="Acidic residues" evidence="1">
    <location>
        <begin position="282"/>
        <end position="295"/>
    </location>
</feature>
<sequence length="304" mass="33249">MDLKAITTLLTNQESTFRTILSSASPSISGDALESKLTQHYINLVLLARDNFPPSNDSLDDPFEFSFDHNNPSSSFSSSSSRKRRDPPAQGQMEAVPVEKTTPRYANWQKPTIFGRSGGGLKGGRGGGNGKCKSGKGVAVPIIDLSSLTDDNSASSLVDEEERHLYVRDISRAGLKGKGKEVLSREEKEKERKRAREPSMGPGLGGKSSGLMVLIENTKSSLRDGRENERKVAEVDDEIVAGLEGGNDGEGNDQEMEDGIAYYEDEEDEAEVFNKVEKENDNENENDGEGDEEGESPTKRRRCI</sequence>
<feature type="region of interest" description="Disordered" evidence="1">
    <location>
        <begin position="110"/>
        <end position="133"/>
    </location>
</feature>
<feature type="compositionally biased region" description="Basic and acidic residues" evidence="1">
    <location>
        <begin position="221"/>
        <end position="234"/>
    </location>
</feature>
<feature type="region of interest" description="Disordered" evidence="1">
    <location>
        <begin position="176"/>
        <end position="304"/>
    </location>
</feature>
<organism evidence="2 3">
    <name type="scientific">Hyaloscypha hepaticicola</name>
    <dbReference type="NCBI Taxonomy" id="2082293"/>
    <lineage>
        <taxon>Eukaryota</taxon>
        <taxon>Fungi</taxon>
        <taxon>Dikarya</taxon>
        <taxon>Ascomycota</taxon>
        <taxon>Pezizomycotina</taxon>
        <taxon>Leotiomycetes</taxon>
        <taxon>Helotiales</taxon>
        <taxon>Hyaloscyphaceae</taxon>
        <taxon>Hyaloscypha</taxon>
    </lineage>
</organism>
<proteinExistence type="predicted"/>
<feature type="region of interest" description="Disordered" evidence="1">
    <location>
        <begin position="63"/>
        <end position="96"/>
    </location>
</feature>
<dbReference type="Proteomes" id="UP000235672">
    <property type="component" value="Unassembled WGS sequence"/>
</dbReference>
<reference evidence="2 3" key="1">
    <citation type="submission" date="2016-05" db="EMBL/GenBank/DDBJ databases">
        <title>A degradative enzymes factory behind the ericoid mycorrhizal symbiosis.</title>
        <authorList>
            <consortium name="DOE Joint Genome Institute"/>
            <person name="Martino E."/>
            <person name="Morin E."/>
            <person name="Grelet G."/>
            <person name="Kuo A."/>
            <person name="Kohler A."/>
            <person name="Daghino S."/>
            <person name="Barry K."/>
            <person name="Choi C."/>
            <person name="Cichocki N."/>
            <person name="Clum A."/>
            <person name="Copeland A."/>
            <person name="Hainaut M."/>
            <person name="Haridas S."/>
            <person name="Labutti K."/>
            <person name="Lindquist E."/>
            <person name="Lipzen A."/>
            <person name="Khouja H.-R."/>
            <person name="Murat C."/>
            <person name="Ohm R."/>
            <person name="Olson A."/>
            <person name="Spatafora J."/>
            <person name="Veneault-Fourrey C."/>
            <person name="Henrissat B."/>
            <person name="Grigoriev I."/>
            <person name="Martin F."/>
            <person name="Perotto S."/>
        </authorList>
    </citation>
    <scope>NUCLEOTIDE SEQUENCE [LARGE SCALE GENOMIC DNA]</scope>
    <source>
        <strain evidence="2 3">UAMH 7357</strain>
    </source>
</reference>
<evidence type="ECO:0000313" key="2">
    <source>
        <dbReference type="EMBL" id="PMD22169.1"/>
    </source>
</evidence>
<evidence type="ECO:0000313" key="3">
    <source>
        <dbReference type="Proteomes" id="UP000235672"/>
    </source>
</evidence>
<feature type="compositionally biased region" description="Basic and acidic residues" evidence="1">
    <location>
        <begin position="178"/>
        <end position="197"/>
    </location>
</feature>
<keyword evidence="3" id="KW-1185">Reference proteome</keyword>
<gene>
    <name evidence="2" type="ORF">NA56DRAFT_96088</name>
</gene>
<evidence type="ECO:0000256" key="1">
    <source>
        <dbReference type="SAM" id="MobiDB-lite"/>
    </source>
</evidence>
<dbReference type="EMBL" id="KZ613478">
    <property type="protein sequence ID" value="PMD22169.1"/>
    <property type="molecule type" value="Genomic_DNA"/>
</dbReference>
<dbReference type="AlphaFoldDB" id="A0A2J6Q7B7"/>
<name>A0A2J6Q7B7_9HELO</name>
<feature type="compositionally biased region" description="Acidic residues" evidence="1">
    <location>
        <begin position="250"/>
        <end position="271"/>
    </location>
</feature>